<dbReference type="InterPro" id="IPR004089">
    <property type="entry name" value="MCPsignal_dom"/>
</dbReference>
<dbReference type="PANTHER" id="PTHR32089:SF112">
    <property type="entry name" value="LYSOZYME-LIKE PROTEIN-RELATED"/>
    <property type="match status" value="1"/>
</dbReference>
<dbReference type="Gene3D" id="1.10.287.950">
    <property type="entry name" value="Methyl-accepting chemotaxis protein"/>
    <property type="match status" value="1"/>
</dbReference>
<dbReference type="STRING" id="1385510.GCA_000425205_00055"/>
<dbReference type="Proteomes" id="UP000030528">
    <property type="component" value="Unassembled WGS sequence"/>
</dbReference>
<dbReference type="Pfam" id="PF00015">
    <property type="entry name" value="MCPsignal"/>
    <property type="match status" value="1"/>
</dbReference>
<dbReference type="InterPro" id="IPR044398">
    <property type="entry name" value="Globin-sensor_dom"/>
</dbReference>
<evidence type="ECO:0000256" key="1">
    <source>
        <dbReference type="ARBA" id="ARBA00023224"/>
    </source>
</evidence>
<dbReference type="SMART" id="SM00283">
    <property type="entry name" value="MA"/>
    <property type="match status" value="1"/>
</dbReference>
<evidence type="ECO:0000259" key="3">
    <source>
        <dbReference type="PROSITE" id="PS50111"/>
    </source>
</evidence>
<dbReference type="eggNOG" id="COG0840">
    <property type="taxonomic scope" value="Bacteria"/>
</dbReference>
<dbReference type="GO" id="GO:0020037">
    <property type="term" value="F:heme binding"/>
    <property type="evidence" value="ECO:0007669"/>
    <property type="project" value="InterPro"/>
</dbReference>
<organism evidence="4 5">
    <name type="scientific">Pontibacillus halophilus JSM 076056 = DSM 19796</name>
    <dbReference type="NCBI Taxonomy" id="1385510"/>
    <lineage>
        <taxon>Bacteria</taxon>
        <taxon>Bacillati</taxon>
        <taxon>Bacillota</taxon>
        <taxon>Bacilli</taxon>
        <taxon>Bacillales</taxon>
        <taxon>Bacillaceae</taxon>
        <taxon>Pontibacillus</taxon>
    </lineage>
</organism>
<proteinExistence type="predicted"/>
<dbReference type="GO" id="GO:0019825">
    <property type="term" value="F:oxygen binding"/>
    <property type="evidence" value="ECO:0007669"/>
    <property type="project" value="InterPro"/>
</dbReference>
<gene>
    <name evidence="4" type="ORF">N781_02135</name>
</gene>
<dbReference type="AlphaFoldDB" id="A0A0A5GQ71"/>
<sequence>MGIMGFKKREKPSIYEESHHVQYGYGLDRYHELSSQLDFMKFTEEELRTAKWLYPIVEKHIDRIVNEFYEQIEKKPELNAIVNKHSSIDRLKNTLKKHILELFQVEINEEFLEKRLMIAKKHIHIHLPTHWYMGSFQNLVSSLSTILREEFSDDIDQAFEAFKVVQKYMSIEQLIVLKAYEDENKRLREVSEATQQEIVNQVEHYSNGLVQYGEENSSRVQELVAGVESVANHAQTGLSISTEAQKLATEGKENLEQQAKSAQSILDQSTSVHNSVAALERSSEKVTEFVGYMSNIASQTNLLALNASIEASRAGEAGKGFSVVAEEVRKLAAQSREMAETITETIEENKTSVTRISTSVDEMKHSVEHNANQLSQTIEHVERIFHALGRSYEQGQSIENETKEIMHMVQAIGVESEKIVSSLEQLHEDIQQL</sequence>
<evidence type="ECO:0000313" key="5">
    <source>
        <dbReference type="Proteomes" id="UP000030528"/>
    </source>
</evidence>
<evidence type="ECO:0000313" key="4">
    <source>
        <dbReference type="EMBL" id="KGX94104.1"/>
    </source>
</evidence>
<dbReference type="CDD" id="cd01068">
    <property type="entry name" value="globin_sensor"/>
    <property type="match status" value="1"/>
</dbReference>
<dbReference type="EMBL" id="AVPE01000001">
    <property type="protein sequence ID" value="KGX94104.1"/>
    <property type="molecule type" value="Genomic_DNA"/>
</dbReference>
<feature type="domain" description="Methyl-accepting transducer" evidence="3">
    <location>
        <begin position="214"/>
        <end position="420"/>
    </location>
</feature>
<dbReference type="GO" id="GO:0007165">
    <property type="term" value="P:signal transduction"/>
    <property type="evidence" value="ECO:0007669"/>
    <property type="project" value="UniProtKB-KW"/>
</dbReference>
<comment type="caution">
    <text evidence="4">The sequence shown here is derived from an EMBL/GenBank/DDBJ whole genome shotgun (WGS) entry which is preliminary data.</text>
</comment>
<dbReference type="GO" id="GO:0016020">
    <property type="term" value="C:membrane"/>
    <property type="evidence" value="ECO:0007669"/>
    <property type="project" value="InterPro"/>
</dbReference>
<keyword evidence="5" id="KW-1185">Reference proteome</keyword>
<dbReference type="Pfam" id="PF11563">
    <property type="entry name" value="Protoglobin"/>
    <property type="match status" value="1"/>
</dbReference>
<dbReference type="PROSITE" id="PS50111">
    <property type="entry name" value="CHEMOTAXIS_TRANSDUC_2"/>
    <property type="match status" value="1"/>
</dbReference>
<evidence type="ECO:0000256" key="2">
    <source>
        <dbReference type="PROSITE-ProRule" id="PRU00284"/>
    </source>
</evidence>
<keyword evidence="1 2" id="KW-0807">Transducer</keyword>
<dbReference type="RefSeq" id="WP_026798887.1">
    <property type="nucleotide sequence ID" value="NZ_AULI01000001.1"/>
</dbReference>
<dbReference type="SUPFAM" id="SSF46458">
    <property type="entry name" value="Globin-like"/>
    <property type="match status" value="1"/>
</dbReference>
<dbReference type="InterPro" id="IPR039379">
    <property type="entry name" value="Protoglobin_sensor_dom"/>
</dbReference>
<dbReference type="PANTHER" id="PTHR32089">
    <property type="entry name" value="METHYL-ACCEPTING CHEMOTAXIS PROTEIN MCPB"/>
    <property type="match status" value="1"/>
</dbReference>
<dbReference type="Gene3D" id="1.10.490.10">
    <property type="entry name" value="Globins"/>
    <property type="match status" value="1"/>
</dbReference>
<dbReference type="SUPFAM" id="SSF58104">
    <property type="entry name" value="Methyl-accepting chemotaxis protein (MCP) signaling domain"/>
    <property type="match status" value="1"/>
</dbReference>
<accession>A0A0A5GQ71</accession>
<dbReference type="InterPro" id="IPR009050">
    <property type="entry name" value="Globin-like_sf"/>
</dbReference>
<protein>
    <recommendedName>
        <fullName evidence="3">Methyl-accepting transducer domain-containing protein</fullName>
    </recommendedName>
</protein>
<reference evidence="4 5" key="1">
    <citation type="submission" date="2013-08" db="EMBL/GenBank/DDBJ databases">
        <authorList>
            <person name="Huang J."/>
            <person name="Wang G."/>
        </authorList>
    </citation>
    <scope>NUCLEOTIDE SEQUENCE [LARGE SCALE GENOMIC DNA]</scope>
    <source>
        <strain evidence="4 5">JSM 076056</strain>
    </source>
</reference>
<dbReference type="InterPro" id="IPR012292">
    <property type="entry name" value="Globin/Proto"/>
</dbReference>
<name>A0A0A5GQ71_9BACI</name>